<evidence type="ECO:0000256" key="2">
    <source>
        <dbReference type="ARBA" id="ARBA00013168"/>
    </source>
</evidence>
<proteinExistence type="inferred from homology"/>
<dbReference type="SUPFAM" id="SSF55681">
    <property type="entry name" value="Class II aaRS and biotin synthetases"/>
    <property type="match status" value="1"/>
</dbReference>
<dbReference type="GO" id="GO:0005739">
    <property type="term" value="C:mitochondrion"/>
    <property type="evidence" value="ECO:0007669"/>
    <property type="project" value="TreeGrafter"/>
</dbReference>
<evidence type="ECO:0000256" key="7">
    <source>
        <dbReference type="ARBA" id="ARBA00022884"/>
    </source>
</evidence>
<dbReference type="InterPro" id="IPR018164">
    <property type="entry name" value="Ala-tRNA-synth_IIc_N"/>
</dbReference>
<protein>
    <recommendedName>
        <fullName evidence="2">alanine--tRNA ligase</fullName>
        <ecNumber evidence="2">6.1.1.7</ecNumber>
    </recommendedName>
</protein>
<dbReference type="Gene3D" id="3.30.930.10">
    <property type="entry name" value="Bira Bifunctional Protein, Domain 2"/>
    <property type="match status" value="1"/>
</dbReference>
<evidence type="ECO:0000256" key="9">
    <source>
        <dbReference type="ARBA" id="ARBA00023146"/>
    </source>
</evidence>
<keyword evidence="9" id="KW-0030">Aminoacyl-tRNA synthetase</keyword>
<dbReference type="InterPro" id="IPR002318">
    <property type="entry name" value="Ala-tRNA-lgiase_IIc"/>
</dbReference>
<dbReference type="Pfam" id="PF01411">
    <property type="entry name" value="tRNA-synt_2c"/>
    <property type="match status" value="1"/>
</dbReference>
<evidence type="ECO:0000313" key="11">
    <source>
        <dbReference type="EMBL" id="THD18129.1"/>
    </source>
</evidence>
<evidence type="ECO:0000256" key="3">
    <source>
        <dbReference type="ARBA" id="ARBA00022555"/>
    </source>
</evidence>
<dbReference type="InterPro" id="IPR050058">
    <property type="entry name" value="Ala-tRNA_ligase"/>
</dbReference>
<reference evidence="11" key="1">
    <citation type="submission" date="2019-03" db="EMBL/GenBank/DDBJ databases">
        <title>Improved annotation for the trematode Fasciola hepatica.</title>
        <authorList>
            <person name="Choi Y.-J."/>
            <person name="Martin J."/>
            <person name="Mitreva M."/>
        </authorList>
    </citation>
    <scope>NUCLEOTIDE SEQUENCE [LARGE SCALE GENOMIC DNA]</scope>
</reference>
<feature type="domain" description="Alanyl-transfer RNA synthetases family profile" evidence="10">
    <location>
        <begin position="21"/>
        <end position="236"/>
    </location>
</feature>
<keyword evidence="6" id="KW-0067">ATP-binding</keyword>
<evidence type="ECO:0000259" key="10">
    <source>
        <dbReference type="PROSITE" id="PS50860"/>
    </source>
</evidence>
<dbReference type="PANTHER" id="PTHR11777">
    <property type="entry name" value="ALANYL-TRNA SYNTHETASE"/>
    <property type="match status" value="1"/>
</dbReference>
<evidence type="ECO:0000256" key="4">
    <source>
        <dbReference type="ARBA" id="ARBA00022598"/>
    </source>
</evidence>
<dbReference type="InterPro" id="IPR018165">
    <property type="entry name" value="Ala-tRNA-synth_IIc_core"/>
</dbReference>
<dbReference type="InterPro" id="IPR045864">
    <property type="entry name" value="aa-tRNA-synth_II/BPL/LPL"/>
</dbReference>
<keyword evidence="7" id="KW-0694">RNA-binding</keyword>
<dbReference type="PRINTS" id="PR00980">
    <property type="entry name" value="TRNASYNTHALA"/>
</dbReference>
<dbReference type="PROSITE" id="PS50860">
    <property type="entry name" value="AA_TRNA_LIGASE_II_ALA"/>
    <property type="match status" value="1"/>
</dbReference>
<dbReference type="GO" id="GO:0002161">
    <property type="term" value="F:aminoacyl-tRNA deacylase activity"/>
    <property type="evidence" value="ECO:0007669"/>
    <property type="project" value="TreeGrafter"/>
</dbReference>
<keyword evidence="4" id="KW-0436">Ligase</keyword>
<dbReference type="GO" id="GO:0004813">
    <property type="term" value="F:alanine-tRNA ligase activity"/>
    <property type="evidence" value="ECO:0007669"/>
    <property type="project" value="UniProtKB-EC"/>
</dbReference>
<sequence length="257" mass="29273">HICLISISTFSSSHHPNFAIFYSLDSEHILPFGMKDNFWEMGETGPCGPCSEIHYDRVGRRNAAHLVNQDDPDVLEIWNLVFIQFNREENGKLRPLPAKHIDTGMGLERVLSVIQGKRSNYDTDLFQPLFKAIQRETGVRPYTGKVGADDVDRIDMAYRVLADHARVLTIALSDGGRPQNTGRGYVLRRILRRAVRYSVEVLNAKPGFFASLIDVVVDTLKDTFPEVNSSVVMVSEYHRHRLLHVYPLRLVHYCCAH</sequence>
<accession>A0A4E0QTT1</accession>
<evidence type="ECO:0000256" key="5">
    <source>
        <dbReference type="ARBA" id="ARBA00022741"/>
    </source>
</evidence>
<dbReference type="EC" id="6.1.1.7" evidence="2"/>
<dbReference type="GO" id="GO:0006419">
    <property type="term" value="P:alanyl-tRNA aminoacylation"/>
    <property type="evidence" value="ECO:0007669"/>
    <property type="project" value="InterPro"/>
</dbReference>
<dbReference type="EMBL" id="JXXN02016131">
    <property type="protein sequence ID" value="THD18129.1"/>
    <property type="molecule type" value="Genomic_DNA"/>
</dbReference>
<keyword evidence="5" id="KW-0547">Nucleotide-binding</keyword>
<dbReference type="PANTHER" id="PTHR11777:SF9">
    <property type="entry name" value="ALANINE--TRNA LIGASE, CYTOPLASMIC"/>
    <property type="match status" value="1"/>
</dbReference>
<evidence type="ECO:0000256" key="6">
    <source>
        <dbReference type="ARBA" id="ARBA00022840"/>
    </source>
</evidence>
<keyword evidence="8" id="KW-0648">Protein biosynthesis</keyword>
<comment type="similarity">
    <text evidence="1">Belongs to the class-II aminoacyl-tRNA synthetase family.</text>
</comment>
<gene>
    <name evidence="11" type="ORF">D915_010907</name>
</gene>
<organism evidence="11 12">
    <name type="scientific">Fasciola hepatica</name>
    <name type="common">Liver fluke</name>
    <dbReference type="NCBI Taxonomy" id="6192"/>
    <lineage>
        <taxon>Eukaryota</taxon>
        <taxon>Metazoa</taxon>
        <taxon>Spiralia</taxon>
        <taxon>Lophotrochozoa</taxon>
        <taxon>Platyhelminthes</taxon>
        <taxon>Trematoda</taxon>
        <taxon>Digenea</taxon>
        <taxon>Plagiorchiida</taxon>
        <taxon>Echinostomata</taxon>
        <taxon>Echinostomatoidea</taxon>
        <taxon>Fasciolidae</taxon>
        <taxon>Fasciola</taxon>
    </lineage>
</organism>
<feature type="non-terminal residue" evidence="11">
    <location>
        <position position="1"/>
    </location>
</feature>
<dbReference type="SUPFAM" id="SSF101353">
    <property type="entry name" value="Putative anticodon-binding domain of alanyl-tRNA synthetase (AlaRS)"/>
    <property type="match status" value="1"/>
</dbReference>
<evidence type="ECO:0000256" key="8">
    <source>
        <dbReference type="ARBA" id="ARBA00022917"/>
    </source>
</evidence>
<evidence type="ECO:0000256" key="1">
    <source>
        <dbReference type="ARBA" id="ARBA00008226"/>
    </source>
</evidence>
<keyword evidence="3" id="KW-0820">tRNA-binding</keyword>
<dbReference type="GO" id="GO:0000049">
    <property type="term" value="F:tRNA binding"/>
    <property type="evidence" value="ECO:0007669"/>
    <property type="project" value="UniProtKB-KW"/>
</dbReference>
<dbReference type="GO" id="GO:0005524">
    <property type="term" value="F:ATP binding"/>
    <property type="evidence" value="ECO:0007669"/>
    <property type="project" value="UniProtKB-KW"/>
</dbReference>
<dbReference type="Proteomes" id="UP000230066">
    <property type="component" value="Unassembled WGS sequence"/>
</dbReference>
<comment type="caution">
    <text evidence="11">The sequence shown here is derived from an EMBL/GenBank/DDBJ whole genome shotgun (WGS) entry which is preliminary data.</text>
</comment>
<dbReference type="InterPro" id="IPR018162">
    <property type="entry name" value="Ala-tRNA-ligase_IIc_anticod-bd"/>
</dbReference>
<name>A0A4E0QTT1_FASHE</name>
<evidence type="ECO:0000313" key="12">
    <source>
        <dbReference type="Proteomes" id="UP000230066"/>
    </source>
</evidence>
<dbReference type="AlphaFoldDB" id="A0A4E0QTT1"/>
<keyword evidence="12" id="KW-1185">Reference proteome</keyword>